<comment type="pathway">
    <text evidence="2">Amino-acid biosynthesis; L-cysteine biosynthesis; L-cysteine from L-serine: step 2/2.</text>
</comment>
<evidence type="ECO:0000259" key="13">
    <source>
        <dbReference type="Pfam" id="PF00291"/>
    </source>
</evidence>
<proteinExistence type="inferred from homology"/>
<dbReference type="FunFam" id="3.40.50.1100:FF:000067">
    <property type="entry name" value="Cysteine synthase"/>
    <property type="match status" value="1"/>
</dbReference>
<feature type="binding site" evidence="10">
    <location>
        <position position="269"/>
    </location>
    <ligand>
        <name>pyridoxal 5'-phosphate</name>
        <dbReference type="ChEBI" id="CHEBI:597326"/>
    </ligand>
</feature>
<feature type="modified residue" description="N6-(pyridoxal phosphate)lysine" evidence="11">
    <location>
        <position position="47"/>
    </location>
</feature>
<keyword evidence="6 10" id="KW-0663">Pyridoxal phosphate</keyword>
<evidence type="ECO:0000256" key="9">
    <source>
        <dbReference type="ARBA" id="ARBA00053442"/>
    </source>
</evidence>
<comment type="cofactor">
    <cofactor evidence="1 10 12">
        <name>pyridoxal 5'-phosphate</name>
        <dbReference type="ChEBI" id="CHEBI:597326"/>
    </cofactor>
</comment>
<comment type="function">
    <text evidence="9">Catalyzes the conversion of O-acetylserine (OAS) to cysteine through the elimination of acetate and addition of hydrogen sulfide.</text>
</comment>
<feature type="domain" description="Tryptophan synthase beta chain-like PALP" evidence="13">
    <location>
        <begin position="10"/>
        <end position="296"/>
    </location>
</feature>
<dbReference type="Proteomes" id="UP000199251">
    <property type="component" value="Unassembled WGS sequence"/>
</dbReference>
<dbReference type="GO" id="GO:0004124">
    <property type="term" value="F:cysteine synthase activity"/>
    <property type="evidence" value="ECO:0007669"/>
    <property type="project" value="UniProtKB-UniRule"/>
</dbReference>
<accession>A0A0E4CP71</accession>
<dbReference type="InterPro" id="IPR001926">
    <property type="entry name" value="TrpB-like_PALP"/>
</dbReference>
<feature type="binding site" evidence="10">
    <location>
        <begin position="181"/>
        <end position="185"/>
    </location>
    <ligand>
        <name>pyridoxal 5'-phosphate</name>
        <dbReference type="ChEBI" id="CHEBI:597326"/>
    </ligand>
</feature>
<dbReference type="EMBL" id="CTEE01000001">
    <property type="protein sequence ID" value="CQD17122.1"/>
    <property type="molecule type" value="Genomic_DNA"/>
</dbReference>
<comment type="similarity">
    <text evidence="3 12">Belongs to the cysteine synthase/cystathionine beta-synthase family.</text>
</comment>
<dbReference type="Pfam" id="PF00291">
    <property type="entry name" value="PALP"/>
    <property type="match status" value="1"/>
</dbReference>
<evidence type="ECO:0000256" key="8">
    <source>
        <dbReference type="ARBA" id="ARBA00047931"/>
    </source>
</evidence>
<dbReference type="CDD" id="cd01561">
    <property type="entry name" value="CBS_like"/>
    <property type="match status" value="1"/>
</dbReference>
<evidence type="ECO:0000256" key="4">
    <source>
        <dbReference type="ARBA" id="ARBA00022605"/>
    </source>
</evidence>
<dbReference type="GO" id="GO:0006535">
    <property type="term" value="P:cysteine biosynthetic process from serine"/>
    <property type="evidence" value="ECO:0007669"/>
    <property type="project" value="UniProtKB-UniRule"/>
</dbReference>
<evidence type="ECO:0000256" key="3">
    <source>
        <dbReference type="ARBA" id="ARBA00007103"/>
    </source>
</evidence>
<dbReference type="InterPro" id="IPR005859">
    <property type="entry name" value="CysK"/>
</dbReference>
<evidence type="ECO:0000256" key="10">
    <source>
        <dbReference type="PIRSR" id="PIRSR605856-50"/>
    </source>
</evidence>
<dbReference type="Gene3D" id="3.40.50.1100">
    <property type="match status" value="2"/>
</dbReference>
<evidence type="ECO:0000256" key="12">
    <source>
        <dbReference type="RuleBase" id="RU003985"/>
    </source>
</evidence>
<organism evidence="14 15">
    <name type="scientific">Mycobacterium lentiflavum</name>
    <dbReference type="NCBI Taxonomy" id="141349"/>
    <lineage>
        <taxon>Bacteria</taxon>
        <taxon>Bacillati</taxon>
        <taxon>Actinomycetota</taxon>
        <taxon>Actinomycetes</taxon>
        <taxon>Mycobacteriales</taxon>
        <taxon>Mycobacteriaceae</taxon>
        <taxon>Mycobacterium</taxon>
        <taxon>Mycobacterium simiae complex</taxon>
    </lineage>
</organism>
<dbReference type="GO" id="GO:0005737">
    <property type="term" value="C:cytoplasm"/>
    <property type="evidence" value="ECO:0007669"/>
    <property type="project" value="UniProtKB-ARBA"/>
</dbReference>
<dbReference type="InterPro" id="IPR050214">
    <property type="entry name" value="Cys_Synth/Cystath_Beta-Synth"/>
</dbReference>
<feature type="binding site" evidence="10">
    <location>
        <position position="77"/>
    </location>
    <ligand>
        <name>pyridoxal 5'-phosphate</name>
        <dbReference type="ChEBI" id="CHEBI:597326"/>
    </ligand>
</feature>
<dbReference type="AlphaFoldDB" id="A0A0E4CP71"/>
<dbReference type="PANTHER" id="PTHR10314">
    <property type="entry name" value="CYSTATHIONINE BETA-SYNTHASE"/>
    <property type="match status" value="1"/>
</dbReference>
<evidence type="ECO:0000256" key="11">
    <source>
        <dbReference type="PIRSR" id="PIRSR605856-51"/>
    </source>
</evidence>
<dbReference type="InterPro" id="IPR036052">
    <property type="entry name" value="TrpB-like_PALP_sf"/>
</dbReference>
<gene>
    <name evidence="14" type="primary">cysK1</name>
    <name evidence="14" type="ORF">BN1232_03756</name>
</gene>
<dbReference type="NCBIfam" id="TIGR01139">
    <property type="entry name" value="cysK"/>
    <property type="match status" value="1"/>
</dbReference>
<dbReference type="InterPro" id="IPR001216">
    <property type="entry name" value="P-phosphate_BS"/>
</dbReference>
<evidence type="ECO:0000313" key="14">
    <source>
        <dbReference type="EMBL" id="CQD17122.1"/>
    </source>
</evidence>
<keyword evidence="4 12" id="KW-0028">Amino-acid biosynthesis</keyword>
<comment type="catalytic activity">
    <reaction evidence="8 12">
        <text>O-acetyl-L-serine + hydrogen sulfide = L-cysteine + acetate</text>
        <dbReference type="Rhea" id="RHEA:14829"/>
        <dbReference type="ChEBI" id="CHEBI:29919"/>
        <dbReference type="ChEBI" id="CHEBI:30089"/>
        <dbReference type="ChEBI" id="CHEBI:35235"/>
        <dbReference type="ChEBI" id="CHEBI:58340"/>
        <dbReference type="EC" id="2.5.1.47"/>
    </reaction>
</comment>
<dbReference type="SUPFAM" id="SSF53686">
    <property type="entry name" value="Tryptophan synthase beta subunit-like PLP-dependent enzymes"/>
    <property type="match status" value="1"/>
</dbReference>
<evidence type="ECO:0000313" key="15">
    <source>
        <dbReference type="Proteomes" id="UP000199251"/>
    </source>
</evidence>
<keyword evidence="7 12" id="KW-0198">Cysteine biosynthesis</keyword>
<evidence type="ECO:0000256" key="2">
    <source>
        <dbReference type="ARBA" id="ARBA00004962"/>
    </source>
</evidence>
<dbReference type="PROSITE" id="PS00901">
    <property type="entry name" value="CYS_SYNTHASE"/>
    <property type="match status" value="1"/>
</dbReference>
<evidence type="ECO:0000256" key="1">
    <source>
        <dbReference type="ARBA" id="ARBA00001933"/>
    </source>
</evidence>
<evidence type="ECO:0000256" key="6">
    <source>
        <dbReference type="ARBA" id="ARBA00022898"/>
    </source>
</evidence>
<keyword evidence="5 12" id="KW-0808">Transferase</keyword>
<dbReference type="EC" id="2.5.1.47" evidence="12"/>
<name>A0A0E4CP71_MYCLN</name>
<dbReference type="InterPro" id="IPR005856">
    <property type="entry name" value="Cys_synth"/>
</dbReference>
<sequence>MATVTIAENITQLVGNTPLVRLNRVTDGAGATVVAKLESFNPAASVKDRIGVSLIDAAEAAGLIREDTIILEPTSGNTGIALAMVAAARGYKLVLTMPETMSVERRKVLRAYGAEIILTPGSEGMPGAIAKAEEMAKTDQRYFIPQQFENPANPEIHRKTTAEEVWRDTDGKIDFFVAGVGTGGTITGVAQVIKERKPSVQFIAVEPAASPVLSGGQKGPHPIQGIGAGFIPPVLDLELIDEIIAVGNDDSINLARRLAREEGLLVGISSGAAVVAALQVARRPENAGKLIVVVLPSFGERYLSTPLFADLAD</sequence>
<reference evidence="14 15" key="1">
    <citation type="submission" date="2015-03" db="EMBL/GenBank/DDBJ databases">
        <authorList>
            <person name="Urmite Genomes"/>
        </authorList>
    </citation>
    <scope>NUCLEOTIDE SEQUENCE [LARGE SCALE GENOMIC DNA]</scope>
    <source>
        <strain evidence="14 15">CSUR P1491</strain>
    </source>
</reference>
<evidence type="ECO:0000256" key="7">
    <source>
        <dbReference type="ARBA" id="ARBA00023192"/>
    </source>
</evidence>
<protein>
    <recommendedName>
        <fullName evidence="12">Cysteine synthase</fullName>
        <ecNumber evidence="12">2.5.1.47</ecNumber>
    </recommendedName>
</protein>
<dbReference type="STRING" id="141349.BN1232_03756"/>
<evidence type="ECO:0000256" key="5">
    <source>
        <dbReference type="ARBA" id="ARBA00022679"/>
    </source>
</evidence>
<dbReference type="NCBIfam" id="TIGR01136">
    <property type="entry name" value="cysKM"/>
    <property type="match status" value="1"/>
</dbReference>